<name>A0A0E9TBW6_ANGAN</name>
<protein>
    <submittedName>
        <fullName evidence="1">Uncharacterized protein</fullName>
    </submittedName>
</protein>
<dbReference type="EMBL" id="GBXM01057373">
    <property type="protein sequence ID" value="JAH51204.1"/>
    <property type="molecule type" value="Transcribed_RNA"/>
</dbReference>
<reference evidence="1" key="2">
    <citation type="journal article" date="2015" name="Fish Shellfish Immunol.">
        <title>Early steps in the European eel (Anguilla anguilla)-Vibrio vulnificus interaction in the gills: Role of the RtxA13 toxin.</title>
        <authorList>
            <person name="Callol A."/>
            <person name="Pajuelo D."/>
            <person name="Ebbesson L."/>
            <person name="Teles M."/>
            <person name="MacKenzie S."/>
            <person name="Amaro C."/>
        </authorList>
    </citation>
    <scope>NUCLEOTIDE SEQUENCE</scope>
</reference>
<dbReference type="AlphaFoldDB" id="A0A0E9TBW6"/>
<proteinExistence type="predicted"/>
<organism evidence="1">
    <name type="scientific">Anguilla anguilla</name>
    <name type="common">European freshwater eel</name>
    <name type="synonym">Muraena anguilla</name>
    <dbReference type="NCBI Taxonomy" id="7936"/>
    <lineage>
        <taxon>Eukaryota</taxon>
        <taxon>Metazoa</taxon>
        <taxon>Chordata</taxon>
        <taxon>Craniata</taxon>
        <taxon>Vertebrata</taxon>
        <taxon>Euteleostomi</taxon>
        <taxon>Actinopterygii</taxon>
        <taxon>Neopterygii</taxon>
        <taxon>Teleostei</taxon>
        <taxon>Anguilliformes</taxon>
        <taxon>Anguillidae</taxon>
        <taxon>Anguilla</taxon>
    </lineage>
</organism>
<accession>A0A0E9TBW6</accession>
<evidence type="ECO:0000313" key="1">
    <source>
        <dbReference type="EMBL" id="JAH51204.1"/>
    </source>
</evidence>
<reference evidence="1" key="1">
    <citation type="submission" date="2014-11" db="EMBL/GenBank/DDBJ databases">
        <authorList>
            <person name="Amaro Gonzalez C."/>
        </authorList>
    </citation>
    <scope>NUCLEOTIDE SEQUENCE</scope>
</reference>
<sequence>MALFKIVVVLILVSWSNSHNTLVLLIWPLITTNI</sequence>